<reference evidence="2" key="1">
    <citation type="submission" date="2022-10" db="EMBL/GenBank/DDBJ databases">
        <authorList>
            <person name="Chen Y."/>
            <person name="Dougan E. K."/>
            <person name="Chan C."/>
            <person name="Rhodes N."/>
            <person name="Thang M."/>
        </authorList>
    </citation>
    <scope>NUCLEOTIDE SEQUENCE</scope>
</reference>
<sequence>MVRFSEINEDHLDVSKPYLPPKSKSLWSGFYAGSKRVFNPFAKSDQPSQGSAKHQSMGVQQGIKVEDLEASETSAPSEVEKTEAGLASAPLEEGAGRLLYTEVVEASAIADSEPHATAAPESAVSEVEKVRSKTLEELDGLKEAIFGLQSELQLLRRDNGVLRSALCAQTGGSLPVEIAVSPTPSVANLLTKEMSKSKVEEDERKQAAALPEARSSRSSQSKRKANQGSCWQPLFEDCWDSADTPLEDAKSPEPPKQDPPPASASSPLASTVGASTIGSATPSIPASTAASPQMVRLPPPREPPMDSSREPLTAPMPDSWGRQANPCWRMMQDKDRQPNFLGRRAEEQNLSSSSLRPALLPLPLSTLNHPQGAEMSEESDCPEAPPESEEECPSPPPAPVSPWIPGIEEHPKASGTMAASSKVVLPFPEVPMRPFVDDPA</sequence>
<feature type="region of interest" description="Disordered" evidence="1">
    <location>
        <begin position="241"/>
        <end position="415"/>
    </location>
</feature>
<evidence type="ECO:0000256" key="1">
    <source>
        <dbReference type="SAM" id="MobiDB-lite"/>
    </source>
</evidence>
<dbReference type="EMBL" id="CAMXCT030004563">
    <property type="protein sequence ID" value="CAL4796905.1"/>
    <property type="molecule type" value="Genomic_DNA"/>
</dbReference>
<feature type="compositionally biased region" description="Low complexity" evidence="1">
    <location>
        <begin position="279"/>
        <end position="292"/>
    </location>
</feature>
<feature type="compositionally biased region" description="Basic and acidic residues" evidence="1">
    <location>
        <begin position="1"/>
        <end position="14"/>
    </location>
</feature>
<dbReference type="OrthoDB" id="10667078at2759"/>
<dbReference type="AlphaFoldDB" id="A0A9P1DGB7"/>
<feature type="compositionally biased region" description="Polar residues" evidence="1">
    <location>
        <begin position="45"/>
        <end position="59"/>
    </location>
</feature>
<dbReference type="Proteomes" id="UP001152797">
    <property type="component" value="Unassembled WGS sequence"/>
</dbReference>
<reference evidence="3" key="2">
    <citation type="submission" date="2024-04" db="EMBL/GenBank/DDBJ databases">
        <authorList>
            <person name="Chen Y."/>
            <person name="Shah S."/>
            <person name="Dougan E. K."/>
            <person name="Thang M."/>
            <person name="Chan C."/>
        </authorList>
    </citation>
    <scope>NUCLEOTIDE SEQUENCE [LARGE SCALE GENOMIC DNA]</scope>
</reference>
<protein>
    <submittedName>
        <fullName evidence="2">Uncharacterized protein</fullName>
    </submittedName>
</protein>
<evidence type="ECO:0000313" key="3">
    <source>
        <dbReference type="EMBL" id="CAL1162968.1"/>
    </source>
</evidence>
<evidence type="ECO:0000313" key="4">
    <source>
        <dbReference type="Proteomes" id="UP001152797"/>
    </source>
</evidence>
<feature type="compositionally biased region" description="Acidic residues" evidence="1">
    <location>
        <begin position="375"/>
        <end position="392"/>
    </location>
</feature>
<organism evidence="2">
    <name type="scientific">Cladocopium goreaui</name>
    <dbReference type="NCBI Taxonomy" id="2562237"/>
    <lineage>
        <taxon>Eukaryota</taxon>
        <taxon>Sar</taxon>
        <taxon>Alveolata</taxon>
        <taxon>Dinophyceae</taxon>
        <taxon>Suessiales</taxon>
        <taxon>Symbiodiniaceae</taxon>
        <taxon>Cladocopium</taxon>
    </lineage>
</organism>
<gene>
    <name evidence="2" type="ORF">C1SCF055_LOCUS34940</name>
</gene>
<feature type="compositionally biased region" description="Basic and acidic residues" evidence="1">
    <location>
        <begin position="247"/>
        <end position="256"/>
    </location>
</feature>
<feature type="compositionally biased region" description="Low complexity" evidence="1">
    <location>
        <begin position="350"/>
        <end position="367"/>
    </location>
</feature>
<feature type="compositionally biased region" description="Basic and acidic residues" evidence="1">
    <location>
        <begin position="195"/>
        <end position="206"/>
    </location>
</feature>
<feature type="compositionally biased region" description="Pro residues" evidence="1">
    <location>
        <begin position="393"/>
        <end position="402"/>
    </location>
</feature>
<feature type="region of interest" description="Disordered" evidence="1">
    <location>
        <begin position="195"/>
        <end position="228"/>
    </location>
</feature>
<accession>A0A9P1DGB7</accession>
<feature type="region of interest" description="Disordered" evidence="1">
    <location>
        <begin position="41"/>
        <end position="85"/>
    </location>
</feature>
<comment type="caution">
    <text evidence="2">The sequence shown here is derived from an EMBL/GenBank/DDBJ whole genome shotgun (WGS) entry which is preliminary data.</text>
</comment>
<keyword evidence="4" id="KW-1185">Reference proteome</keyword>
<evidence type="ECO:0000313" key="2">
    <source>
        <dbReference type="EMBL" id="CAI4009593.1"/>
    </source>
</evidence>
<feature type="region of interest" description="Disordered" evidence="1">
    <location>
        <begin position="1"/>
        <end position="24"/>
    </location>
</feature>
<dbReference type="EMBL" id="CAMXCT010004563">
    <property type="protein sequence ID" value="CAI4009593.1"/>
    <property type="molecule type" value="Genomic_DNA"/>
</dbReference>
<name>A0A9P1DGB7_9DINO</name>
<dbReference type="EMBL" id="CAMXCT020004563">
    <property type="protein sequence ID" value="CAL1162968.1"/>
    <property type="molecule type" value="Genomic_DNA"/>
</dbReference>
<feature type="compositionally biased region" description="Basic and acidic residues" evidence="1">
    <location>
        <begin position="331"/>
        <end position="347"/>
    </location>
</feature>
<proteinExistence type="predicted"/>